<name>A0A1T3MWK4_9FLAO</name>
<evidence type="ECO:0000313" key="3">
    <source>
        <dbReference type="EMBL" id="OPC68987.1"/>
    </source>
</evidence>
<dbReference type="Pfam" id="PF07366">
    <property type="entry name" value="SnoaL"/>
    <property type="match status" value="1"/>
</dbReference>
<protein>
    <recommendedName>
        <fullName evidence="2">SnoaL-like domain-containing protein</fullName>
    </recommendedName>
</protein>
<dbReference type="Pfam" id="PF12680">
    <property type="entry name" value="SnoaL_2"/>
    <property type="match status" value="1"/>
</dbReference>
<keyword evidence="1" id="KW-0732">Signal</keyword>
<dbReference type="Proteomes" id="UP000190813">
    <property type="component" value="Unassembled WGS sequence"/>
</dbReference>
<accession>A0A1T3MWK4</accession>
<organism evidence="3 4">
    <name type="scientific">Elizabethkingia occulta</name>
    <dbReference type="NCBI Taxonomy" id="1867263"/>
    <lineage>
        <taxon>Bacteria</taxon>
        <taxon>Pseudomonadati</taxon>
        <taxon>Bacteroidota</taxon>
        <taxon>Flavobacteriia</taxon>
        <taxon>Flavobacteriales</taxon>
        <taxon>Weeksellaceae</taxon>
        <taxon>Elizabethkingia</taxon>
    </lineage>
</organism>
<dbReference type="InterPro" id="IPR009959">
    <property type="entry name" value="Cyclase_SnoaL-like"/>
</dbReference>
<dbReference type="RefSeq" id="WP_078770602.1">
    <property type="nucleotide sequence ID" value="NZ_CBCSBR010000038.1"/>
</dbReference>
<evidence type="ECO:0000313" key="4">
    <source>
        <dbReference type="Proteomes" id="UP000190813"/>
    </source>
</evidence>
<feature type="chain" id="PRO_5013227631" description="SnoaL-like domain-containing protein" evidence="1">
    <location>
        <begin position="22"/>
        <end position="313"/>
    </location>
</feature>
<dbReference type="AlphaFoldDB" id="A0A1T3MWK4"/>
<dbReference type="Gene3D" id="3.10.450.50">
    <property type="match status" value="2"/>
</dbReference>
<feature type="signal peptide" evidence="1">
    <location>
        <begin position="1"/>
        <end position="21"/>
    </location>
</feature>
<dbReference type="GO" id="GO:0030638">
    <property type="term" value="P:polyketide metabolic process"/>
    <property type="evidence" value="ECO:0007669"/>
    <property type="project" value="InterPro"/>
</dbReference>
<reference evidence="3 4" key="1">
    <citation type="submission" date="2016-06" db="EMBL/GenBank/DDBJ databases">
        <title>Revisiting the taxonomy of the Elizabethkingia Genus based on Whole-Genome Sequencing, Optical Mapping, and MALDI-TOF.</title>
        <authorList>
            <person name="Nicholson A.C."/>
        </authorList>
    </citation>
    <scope>NUCLEOTIDE SEQUENCE [LARGE SCALE GENOMIC DNA]</scope>
    <source>
        <strain evidence="3 4">G4070</strain>
    </source>
</reference>
<proteinExistence type="predicted"/>
<dbReference type="EMBL" id="MAHX01000004">
    <property type="protein sequence ID" value="OPC68987.1"/>
    <property type="molecule type" value="Genomic_DNA"/>
</dbReference>
<evidence type="ECO:0000256" key="1">
    <source>
        <dbReference type="SAM" id="SignalP"/>
    </source>
</evidence>
<gene>
    <name evidence="3" type="ORF">BAZ10_00135</name>
</gene>
<dbReference type="InterPro" id="IPR032710">
    <property type="entry name" value="NTF2-like_dom_sf"/>
</dbReference>
<comment type="caution">
    <text evidence="3">The sequence shown here is derived from an EMBL/GenBank/DDBJ whole genome shotgun (WGS) entry which is preliminary data.</text>
</comment>
<dbReference type="InterPro" id="IPR037401">
    <property type="entry name" value="SnoaL-like"/>
</dbReference>
<evidence type="ECO:0000259" key="2">
    <source>
        <dbReference type="Pfam" id="PF12680"/>
    </source>
</evidence>
<keyword evidence="4" id="KW-1185">Reference proteome</keyword>
<dbReference type="SUPFAM" id="SSF54427">
    <property type="entry name" value="NTF2-like"/>
    <property type="match status" value="2"/>
</dbReference>
<sequence>MTNRILISAIVLLSFQLQTFAQNTNTDYSERVRKNASKFHMNFTTGDFVKNAPMVNEKIYYDSDNTIVIGRDNFVKDISSFHSSFPDLALRDRIIIVDENQAALLYIMQGTQTGPYGSIPASGNKINVYAAEFFTMDNNVLMKELLTISQYDQLVRQITGEEKIERQEDVKLLPVKKTNMAYKRLLKDKLDAYVQNFNTRDWNALAAMFADNAAFKISGMSYKNTSAFINELKSIIQKVPDVTYHLIRNIVEGDRGAIAYEVNGTLPNSDKSDANRKSLQNVKQSIHFQFDEKGKITDMVAIYNSEDFNKQLK</sequence>
<feature type="domain" description="SnoaL-like" evidence="2">
    <location>
        <begin position="191"/>
        <end position="298"/>
    </location>
</feature>